<protein>
    <submittedName>
        <fullName evidence="2">Uncharacterized protein</fullName>
    </submittedName>
</protein>
<dbReference type="OrthoDB" id="2349272at2759"/>
<keyword evidence="3" id="KW-1185">Reference proteome</keyword>
<evidence type="ECO:0000313" key="2">
    <source>
        <dbReference type="EMBL" id="QIW98111.1"/>
    </source>
</evidence>
<organism evidence="2 3">
    <name type="scientific">Peltaster fructicola</name>
    <dbReference type="NCBI Taxonomy" id="286661"/>
    <lineage>
        <taxon>Eukaryota</taxon>
        <taxon>Fungi</taxon>
        <taxon>Dikarya</taxon>
        <taxon>Ascomycota</taxon>
        <taxon>Pezizomycotina</taxon>
        <taxon>Dothideomycetes</taxon>
        <taxon>Dothideomycetes incertae sedis</taxon>
        <taxon>Peltaster</taxon>
    </lineage>
</organism>
<evidence type="ECO:0000313" key="3">
    <source>
        <dbReference type="Proteomes" id="UP000503462"/>
    </source>
</evidence>
<keyword evidence="1" id="KW-0732">Signal</keyword>
<name>A0A6H0XTL1_9PEZI</name>
<evidence type="ECO:0000256" key="1">
    <source>
        <dbReference type="SAM" id="SignalP"/>
    </source>
</evidence>
<sequence length="211" mass="22640">MQLFAITLFITATFGAALLKRDNLSAKNLVTISPATASCGDTSAGAECRTAGQAVQNILGSFFMFRISDFNTQAALVAVMLYESGNFKYSKNHYPGVPGQGTRNMQSPEYNAKYASYLSTIPNSGISPSAFTTAQAQGPAAVLALVNTDLWSFSSAAWFLTTQCSQEVRNGLAQGTQAGWSNYLTQCIGTPATNDRTQVWDKVRSLGKWST</sequence>
<feature type="signal peptide" evidence="1">
    <location>
        <begin position="1"/>
        <end position="15"/>
    </location>
</feature>
<dbReference type="AlphaFoldDB" id="A0A6H0XTL1"/>
<reference evidence="2 3" key="1">
    <citation type="journal article" date="2016" name="Sci. Rep.">
        <title>Peltaster fructicola genome reveals evolution from an invasive phytopathogen to an ectophytic parasite.</title>
        <authorList>
            <person name="Xu C."/>
            <person name="Chen H."/>
            <person name="Gleason M.L."/>
            <person name="Xu J.R."/>
            <person name="Liu H."/>
            <person name="Zhang R."/>
            <person name="Sun G."/>
        </authorList>
    </citation>
    <scope>NUCLEOTIDE SEQUENCE [LARGE SCALE GENOMIC DNA]</scope>
    <source>
        <strain evidence="2 3">LNHT1506</strain>
    </source>
</reference>
<dbReference type="Proteomes" id="UP000503462">
    <property type="component" value="Chromosome 2"/>
</dbReference>
<dbReference type="EMBL" id="CP051140">
    <property type="protein sequence ID" value="QIW98111.1"/>
    <property type="molecule type" value="Genomic_DNA"/>
</dbReference>
<gene>
    <name evidence="2" type="ORF">AMS68_003629</name>
</gene>
<accession>A0A6H0XTL1</accession>
<feature type="chain" id="PRO_5026092289" evidence="1">
    <location>
        <begin position="16"/>
        <end position="211"/>
    </location>
</feature>
<proteinExistence type="predicted"/>